<keyword evidence="1" id="KW-0812">Transmembrane</keyword>
<sequence>MTVPPPVPDTTGAPNRPESVRLAVELWAVVIVAMAIVMIARYPIAFEVSEDYLDDMKKAGEDVPFSATALAVVVTVLSIAVITAITAVVLKFTWDGRNWARQTLGVFSAFLAVQLVFGVISLFITTDSNDGATVPAWATIFVIIGGVAAIGALVALMHRDTTVFCRDVAAWRSGNRQNGGVR</sequence>
<feature type="transmembrane region" description="Helical" evidence="1">
    <location>
        <begin position="26"/>
        <end position="45"/>
    </location>
</feature>
<evidence type="ECO:0000256" key="1">
    <source>
        <dbReference type="SAM" id="Phobius"/>
    </source>
</evidence>
<feature type="transmembrane region" description="Helical" evidence="1">
    <location>
        <begin position="65"/>
        <end position="92"/>
    </location>
</feature>
<feature type="transmembrane region" description="Helical" evidence="1">
    <location>
        <begin position="136"/>
        <end position="156"/>
    </location>
</feature>
<keyword evidence="3" id="KW-1185">Reference proteome</keyword>
<proteinExistence type="predicted"/>
<evidence type="ECO:0000313" key="3">
    <source>
        <dbReference type="Proteomes" id="UP000035009"/>
    </source>
</evidence>
<keyword evidence="1" id="KW-1133">Transmembrane helix</keyword>
<protein>
    <submittedName>
        <fullName evidence="2">Uncharacterized protein</fullName>
    </submittedName>
</protein>
<dbReference type="EMBL" id="BAOP01000007">
    <property type="protein sequence ID" value="GAC79169.1"/>
    <property type="molecule type" value="Genomic_DNA"/>
</dbReference>
<gene>
    <name evidence="2" type="ORF">GM1_007_01280</name>
</gene>
<dbReference type="RefSeq" id="WP_008377484.1">
    <property type="nucleotide sequence ID" value="NZ_BAOP01000007.1"/>
</dbReference>
<comment type="caution">
    <text evidence="2">The sequence shown here is derived from an EMBL/GenBank/DDBJ whole genome shotgun (WGS) entry which is preliminary data.</text>
</comment>
<dbReference type="eggNOG" id="COG1716">
    <property type="taxonomic scope" value="Bacteria"/>
</dbReference>
<evidence type="ECO:0000313" key="2">
    <source>
        <dbReference type="EMBL" id="GAC79169.1"/>
    </source>
</evidence>
<name>M3VED3_GORML</name>
<organism evidence="2 3">
    <name type="scientific">Gordonia malaquae NBRC 108250</name>
    <dbReference type="NCBI Taxonomy" id="1223542"/>
    <lineage>
        <taxon>Bacteria</taxon>
        <taxon>Bacillati</taxon>
        <taxon>Actinomycetota</taxon>
        <taxon>Actinomycetes</taxon>
        <taxon>Mycobacteriales</taxon>
        <taxon>Gordoniaceae</taxon>
        <taxon>Gordonia</taxon>
    </lineage>
</organism>
<dbReference type="Proteomes" id="UP000035009">
    <property type="component" value="Unassembled WGS sequence"/>
</dbReference>
<feature type="transmembrane region" description="Helical" evidence="1">
    <location>
        <begin position="104"/>
        <end position="124"/>
    </location>
</feature>
<accession>M3VED3</accession>
<dbReference type="STRING" id="410332.SAMN04488550_3768"/>
<dbReference type="OrthoDB" id="4375088at2"/>
<dbReference type="AlphaFoldDB" id="M3VED3"/>
<reference evidence="2 3" key="1">
    <citation type="submission" date="2013-02" db="EMBL/GenBank/DDBJ databases">
        <title>Whole genome shotgun sequence of Gordonia malaquae NBRC 108250.</title>
        <authorList>
            <person name="Yoshida I."/>
            <person name="Hosoyama A."/>
            <person name="Tsuchikane K."/>
            <person name="Ando Y."/>
            <person name="Baba S."/>
            <person name="Ohji S."/>
            <person name="Hamada M."/>
            <person name="Tamura T."/>
            <person name="Yamazoe A."/>
            <person name="Yamazaki S."/>
            <person name="Fujita N."/>
        </authorList>
    </citation>
    <scope>NUCLEOTIDE SEQUENCE [LARGE SCALE GENOMIC DNA]</scope>
    <source>
        <strain evidence="2 3">NBRC 108250</strain>
    </source>
</reference>
<keyword evidence="1" id="KW-0472">Membrane</keyword>